<organism evidence="2 3">
    <name type="scientific">Candidatus Marsarchaeota G1 archaeon BE_D</name>
    <dbReference type="NCBI Taxonomy" id="1978156"/>
    <lineage>
        <taxon>Archaea</taxon>
        <taxon>Candidatus Marsarchaeota</taxon>
        <taxon>Candidatus Marsarchaeota group 1</taxon>
    </lineage>
</organism>
<gene>
    <name evidence="2" type="ORF">B9Q02_00115</name>
</gene>
<dbReference type="Proteomes" id="UP000240569">
    <property type="component" value="Unassembled WGS sequence"/>
</dbReference>
<sequence>MKTTIRDLLNKIKWDPRYRGKGEIYFIERKNNTITLDCCEAEKITDISKNYFRIGEKHNAKYIPFHRIVKISHNDQVLWISKRWICNGIEKQNTQSFS</sequence>
<evidence type="ECO:0000313" key="3">
    <source>
        <dbReference type="Proteomes" id="UP000240569"/>
    </source>
</evidence>
<name>A0A2R6AKG4_9ARCH</name>
<dbReference type="InterPro" id="IPR040459">
    <property type="entry name" value="MJ1316"/>
</dbReference>
<reference evidence="2 3" key="1">
    <citation type="submission" date="2017-04" db="EMBL/GenBank/DDBJ databases">
        <title>Novel microbial lineages endemic to geothermal iron-oxide mats fill important gaps in the evolutionary history of Archaea.</title>
        <authorList>
            <person name="Jay Z.J."/>
            <person name="Beam J.P."/>
            <person name="Dlakic M."/>
            <person name="Rusch D.B."/>
            <person name="Kozubal M.A."/>
            <person name="Inskeep W.P."/>
        </authorList>
    </citation>
    <scope>NUCLEOTIDE SEQUENCE [LARGE SCALE GENOMIC DNA]</scope>
    <source>
        <strain evidence="2">BE_D</strain>
    </source>
</reference>
<proteinExistence type="predicted"/>
<protein>
    <recommendedName>
        <fullName evidence="1">MJ1316 RNA cyclic group end recognition domain-containing protein</fullName>
    </recommendedName>
</protein>
<feature type="domain" description="MJ1316 RNA cyclic group end recognition" evidence="1">
    <location>
        <begin position="4"/>
        <end position="79"/>
    </location>
</feature>
<dbReference type="AlphaFoldDB" id="A0A2R6AKG4"/>
<accession>A0A2R6AKG4</accession>
<evidence type="ECO:0000259" key="1">
    <source>
        <dbReference type="Pfam" id="PF04457"/>
    </source>
</evidence>
<comment type="caution">
    <text evidence="2">The sequence shown here is derived from an EMBL/GenBank/DDBJ whole genome shotgun (WGS) entry which is preliminary data.</text>
</comment>
<evidence type="ECO:0000313" key="2">
    <source>
        <dbReference type="EMBL" id="PSN86858.1"/>
    </source>
</evidence>
<dbReference type="EMBL" id="NEXD01000001">
    <property type="protein sequence ID" value="PSN86858.1"/>
    <property type="molecule type" value="Genomic_DNA"/>
</dbReference>
<dbReference type="Pfam" id="PF04457">
    <property type="entry name" value="MJ1316"/>
    <property type="match status" value="1"/>
</dbReference>